<feature type="domain" description="4Fe-4S ferredoxin-type" evidence="6">
    <location>
        <begin position="164"/>
        <end position="193"/>
    </location>
</feature>
<feature type="region of interest" description="Disordered" evidence="5">
    <location>
        <begin position="41"/>
        <end position="65"/>
    </location>
</feature>
<accession>A0ABT2EI72</accession>
<evidence type="ECO:0000313" key="8">
    <source>
        <dbReference type="Proteomes" id="UP001204798"/>
    </source>
</evidence>
<evidence type="ECO:0000256" key="4">
    <source>
        <dbReference type="ARBA" id="ARBA00023014"/>
    </source>
</evidence>
<evidence type="ECO:0000256" key="3">
    <source>
        <dbReference type="ARBA" id="ARBA00023004"/>
    </source>
</evidence>
<comment type="caution">
    <text evidence="7">The sequence shown here is derived from an EMBL/GenBank/DDBJ whole genome shotgun (WGS) entry which is preliminary data.</text>
</comment>
<evidence type="ECO:0000313" key="7">
    <source>
        <dbReference type="EMBL" id="MCS3917639.1"/>
    </source>
</evidence>
<organism evidence="7 8">
    <name type="scientific">Candidatus Fervidibacter sacchari</name>
    <dbReference type="NCBI Taxonomy" id="1448929"/>
    <lineage>
        <taxon>Bacteria</taxon>
        <taxon>Candidatus Fervidibacterota</taxon>
        <taxon>Candidatus Fervidibacter</taxon>
    </lineage>
</organism>
<dbReference type="PANTHER" id="PTHR43177">
    <property type="entry name" value="PROTEIN NRFC"/>
    <property type="match status" value="1"/>
</dbReference>
<keyword evidence="2" id="KW-0479">Metal-binding</keyword>
<dbReference type="PROSITE" id="PS51318">
    <property type="entry name" value="TAT"/>
    <property type="match status" value="1"/>
</dbReference>
<evidence type="ECO:0000256" key="1">
    <source>
        <dbReference type="ARBA" id="ARBA00022485"/>
    </source>
</evidence>
<keyword evidence="1" id="KW-0004">4Fe-4S</keyword>
<dbReference type="RefSeq" id="WP_259091877.1">
    <property type="nucleotide sequence ID" value="NZ_CP130454.1"/>
</dbReference>
<dbReference type="Proteomes" id="UP001204798">
    <property type="component" value="Unassembled WGS sequence"/>
</dbReference>
<proteinExistence type="predicted"/>
<evidence type="ECO:0000259" key="6">
    <source>
        <dbReference type="PROSITE" id="PS51379"/>
    </source>
</evidence>
<reference evidence="7 8" key="1">
    <citation type="submission" date="2022-08" db="EMBL/GenBank/DDBJ databases">
        <title>Bacterial and archaeal communities from various locations to study Microbial Dark Matter (Phase II).</title>
        <authorList>
            <person name="Stepanauskas R."/>
        </authorList>
    </citation>
    <scope>NUCLEOTIDE SEQUENCE [LARGE SCALE GENOMIC DNA]</scope>
    <source>
        <strain evidence="7 8">PD1</strain>
    </source>
</reference>
<feature type="compositionally biased region" description="Low complexity" evidence="5">
    <location>
        <begin position="41"/>
        <end position="54"/>
    </location>
</feature>
<dbReference type="InterPro" id="IPR050954">
    <property type="entry name" value="ET_IronSulfur_Cluster-Binding"/>
</dbReference>
<dbReference type="InterPro" id="IPR017896">
    <property type="entry name" value="4Fe4S_Fe-S-bd"/>
</dbReference>
<sequence>MVKGKDEKSENRVGRRDILTKIASAVFASLVAPAVLSDTAQATTEKQTTQTPSLPELPPPKPNEDPLIRMMRDLQRALKKPLEKRRWVMVIDLRKCVGCKACTVACIVENKLPPSVVYRPVLEEEIGKYPRVTRRFIPRPCMQCDNPPCTPVCPVKATWKRPDGIVVIDYEACIGCRYCITACPYGARSFDFGDYYTEGTPEIAPVEKAPSFEYHRTWERKGNESPIGNARKCHFCLHRIERGLLPQCVTTCIGRATYFGDANDPESLVSELINKPNAFRLKEDLGTEPKVYYLI</sequence>
<keyword evidence="4" id="KW-0411">Iron-sulfur</keyword>
<gene>
    <name evidence="7" type="ORF">M2350_000036</name>
</gene>
<evidence type="ECO:0000256" key="2">
    <source>
        <dbReference type="ARBA" id="ARBA00022723"/>
    </source>
</evidence>
<dbReference type="PROSITE" id="PS51379">
    <property type="entry name" value="4FE4S_FER_2"/>
    <property type="match status" value="2"/>
</dbReference>
<feature type="domain" description="4Fe-4S ferredoxin-type" evidence="6">
    <location>
        <begin position="87"/>
        <end position="106"/>
    </location>
</feature>
<dbReference type="SUPFAM" id="SSF54862">
    <property type="entry name" value="4Fe-4S ferredoxins"/>
    <property type="match status" value="1"/>
</dbReference>
<dbReference type="Gene3D" id="3.30.70.20">
    <property type="match status" value="2"/>
</dbReference>
<dbReference type="InterPro" id="IPR017900">
    <property type="entry name" value="4Fe4S_Fe_S_CS"/>
</dbReference>
<keyword evidence="3" id="KW-0408">Iron</keyword>
<protein>
    <submittedName>
        <fullName evidence="7">Molybdopterin-containing oxidoreductase family iron-sulfur binding subunit</fullName>
    </submittedName>
</protein>
<dbReference type="PANTHER" id="PTHR43177:SF3">
    <property type="entry name" value="PROTEIN NRFC HOMOLOG"/>
    <property type="match status" value="1"/>
</dbReference>
<dbReference type="PROSITE" id="PS00198">
    <property type="entry name" value="4FE4S_FER_1"/>
    <property type="match status" value="1"/>
</dbReference>
<dbReference type="InterPro" id="IPR006311">
    <property type="entry name" value="TAT_signal"/>
</dbReference>
<dbReference type="Pfam" id="PF13247">
    <property type="entry name" value="Fer4_11"/>
    <property type="match status" value="2"/>
</dbReference>
<name>A0ABT2EI72_9BACT</name>
<keyword evidence="8" id="KW-1185">Reference proteome</keyword>
<dbReference type="EMBL" id="JANUCP010000001">
    <property type="protein sequence ID" value="MCS3917639.1"/>
    <property type="molecule type" value="Genomic_DNA"/>
</dbReference>
<evidence type="ECO:0000256" key="5">
    <source>
        <dbReference type="SAM" id="MobiDB-lite"/>
    </source>
</evidence>
<dbReference type="CDD" id="cd10551">
    <property type="entry name" value="PsrB"/>
    <property type="match status" value="1"/>
</dbReference>